<organism evidence="1 2">
    <name type="scientific">Trifolium medium</name>
    <dbReference type="NCBI Taxonomy" id="97028"/>
    <lineage>
        <taxon>Eukaryota</taxon>
        <taxon>Viridiplantae</taxon>
        <taxon>Streptophyta</taxon>
        <taxon>Embryophyta</taxon>
        <taxon>Tracheophyta</taxon>
        <taxon>Spermatophyta</taxon>
        <taxon>Magnoliopsida</taxon>
        <taxon>eudicotyledons</taxon>
        <taxon>Gunneridae</taxon>
        <taxon>Pentapetalae</taxon>
        <taxon>rosids</taxon>
        <taxon>fabids</taxon>
        <taxon>Fabales</taxon>
        <taxon>Fabaceae</taxon>
        <taxon>Papilionoideae</taxon>
        <taxon>50 kb inversion clade</taxon>
        <taxon>NPAAA clade</taxon>
        <taxon>Hologalegina</taxon>
        <taxon>IRL clade</taxon>
        <taxon>Trifolieae</taxon>
        <taxon>Trifolium</taxon>
    </lineage>
</organism>
<feature type="non-terminal residue" evidence="1">
    <location>
        <position position="1"/>
    </location>
</feature>
<accession>A0A392VF37</accession>
<dbReference type="AlphaFoldDB" id="A0A392VF37"/>
<evidence type="ECO:0000313" key="1">
    <source>
        <dbReference type="EMBL" id="MCI87008.1"/>
    </source>
</evidence>
<proteinExistence type="predicted"/>
<name>A0A392VF37_9FABA</name>
<dbReference type="EMBL" id="LXQA011155235">
    <property type="protein sequence ID" value="MCI87008.1"/>
    <property type="molecule type" value="Genomic_DNA"/>
</dbReference>
<keyword evidence="2" id="KW-1185">Reference proteome</keyword>
<protein>
    <submittedName>
        <fullName evidence="1">Uncharacterized protein</fullName>
    </submittedName>
</protein>
<sequence>AEDSWELRSMARRAGRMARRVRQLGSLHQRFVKWRVAQFHLARRVYS</sequence>
<comment type="caution">
    <text evidence="1">The sequence shown here is derived from an EMBL/GenBank/DDBJ whole genome shotgun (WGS) entry which is preliminary data.</text>
</comment>
<reference evidence="1 2" key="1">
    <citation type="journal article" date="2018" name="Front. Plant Sci.">
        <title>Red Clover (Trifolium pratense) and Zigzag Clover (T. medium) - A Picture of Genomic Similarities and Differences.</title>
        <authorList>
            <person name="Dluhosova J."/>
            <person name="Istvanek J."/>
            <person name="Nedelnik J."/>
            <person name="Repkova J."/>
        </authorList>
    </citation>
    <scope>NUCLEOTIDE SEQUENCE [LARGE SCALE GENOMIC DNA]</scope>
    <source>
        <strain evidence="2">cv. 10/8</strain>
        <tissue evidence="1">Leaf</tissue>
    </source>
</reference>
<dbReference type="Proteomes" id="UP000265520">
    <property type="component" value="Unassembled WGS sequence"/>
</dbReference>
<evidence type="ECO:0000313" key="2">
    <source>
        <dbReference type="Proteomes" id="UP000265520"/>
    </source>
</evidence>